<evidence type="ECO:0000313" key="7">
    <source>
        <dbReference type="EMBL" id="HCO69405.1"/>
    </source>
</evidence>
<dbReference type="GO" id="GO:0004563">
    <property type="term" value="F:beta-N-acetylhexosaminidase activity"/>
    <property type="evidence" value="ECO:0007669"/>
    <property type="project" value="UniProtKB-EC"/>
</dbReference>
<organism evidence="8 10">
    <name type="scientific">Mesotoga infera</name>
    <dbReference type="NCBI Taxonomy" id="1236046"/>
    <lineage>
        <taxon>Bacteria</taxon>
        <taxon>Thermotogati</taxon>
        <taxon>Thermotogota</taxon>
        <taxon>Thermotogae</taxon>
        <taxon>Kosmotogales</taxon>
        <taxon>Kosmotogaceae</taxon>
        <taxon>Mesotoga</taxon>
    </lineage>
</organism>
<dbReference type="InterPro" id="IPR001764">
    <property type="entry name" value="Glyco_hydro_3_N"/>
</dbReference>
<dbReference type="Pfam" id="PF00933">
    <property type="entry name" value="Glyco_hydro_3"/>
    <property type="match status" value="1"/>
</dbReference>
<evidence type="ECO:0000256" key="1">
    <source>
        <dbReference type="ARBA" id="ARBA00001231"/>
    </source>
</evidence>
<dbReference type="EMBL" id="LGGH01000017">
    <property type="protein sequence ID" value="KUK68379.1"/>
    <property type="molecule type" value="Genomic_DNA"/>
</dbReference>
<reference evidence="10 11" key="2">
    <citation type="journal article" date="2015" name="MBio">
        <title>Genome-Resolved Metagenomic Analysis Reveals Roles for Candidate Phyla and Other Microbial Community Members in Biogeochemical Transformations in Oil Reservoirs.</title>
        <authorList>
            <person name="Hu P."/>
            <person name="Tom L."/>
            <person name="Singh A."/>
            <person name="Thomas B.C."/>
            <person name="Baker B.J."/>
            <person name="Piceno Y.M."/>
            <person name="Andersen G.L."/>
            <person name="Banfield J.F."/>
        </authorList>
    </citation>
    <scope>NUCLEOTIDE SEQUENCE [LARGE SCALE GENOMIC DNA]</scope>
</reference>
<dbReference type="PANTHER" id="PTHR30480:SF13">
    <property type="entry name" value="BETA-HEXOSAMINIDASE"/>
    <property type="match status" value="1"/>
</dbReference>
<evidence type="ECO:0000313" key="10">
    <source>
        <dbReference type="Proteomes" id="UP000054260"/>
    </source>
</evidence>
<proteinExistence type="inferred from homology"/>
<evidence type="ECO:0000256" key="2">
    <source>
        <dbReference type="ARBA" id="ARBA00005336"/>
    </source>
</evidence>
<dbReference type="Proteomes" id="UP000054260">
    <property type="component" value="Unassembled WGS sequence"/>
</dbReference>
<dbReference type="InterPro" id="IPR017853">
    <property type="entry name" value="GH"/>
</dbReference>
<reference evidence="8" key="1">
    <citation type="journal article" date="2015" name="MBio">
        <title>Genome-resolved metagenomic analysis reveals roles for candidate phyla and other microbial community members in biogeochemical transformations in oil reservoirs.</title>
        <authorList>
            <person name="Hu P."/>
            <person name="Tom L."/>
            <person name="Singh A."/>
            <person name="Thomas B.C."/>
            <person name="Baker B.J."/>
            <person name="Piceno Y.M."/>
            <person name="Andersen G.L."/>
            <person name="Banfield J.F."/>
        </authorList>
    </citation>
    <scope>NUCLEOTIDE SEQUENCE [LARGE SCALE GENOMIC DNA]</scope>
    <source>
        <strain evidence="8">46_47</strain>
        <strain evidence="9">46_70</strain>
    </source>
</reference>
<name>A0A117LUP5_9BACT</name>
<dbReference type="PATRIC" id="fig|1236046.5.peg.1684"/>
<evidence type="ECO:0000313" key="8">
    <source>
        <dbReference type="EMBL" id="KUK68379.1"/>
    </source>
</evidence>
<gene>
    <name evidence="7" type="ORF">DIT26_02290</name>
    <name evidence="8" type="ORF">XD86_0228</name>
    <name evidence="9" type="ORF">XE02_0462</name>
</gene>
<dbReference type="SUPFAM" id="SSF52279">
    <property type="entry name" value="Beta-D-glucan exohydrolase, C-terminal domain"/>
    <property type="match status" value="1"/>
</dbReference>
<evidence type="ECO:0000256" key="5">
    <source>
        <dbReference type="ARBA" id="ARBA00023295"/>
    </source>
</evidence>
<dbReference type="Proteomes" id="UP000264215">
    <property type="component" value="Unassembled WGS sequence"/>
</dbReference>
<dbReference type="SUPFAM" id="SSF51445">
    <property type="entry name" value="(Trans)glycosidases"/>
    <property type="match status" value="1"/>
</dbReference>
<evidence type="ECO:0000256" key="4">
    <source>
        <dbReference type="ARBA" id="ARBA00022801"/>
    </source>
</evidence>
<dbReference type="GO" id="GO:0009254">
    <property type="term" value="P:peptidoglycan turnover"/>
    <property type="evidence" value="ECO:0007669"/>
    <property type="project" value="TreeGrafter"/>
</dbReference>
<evidence type="ECO:0000256" key="3">
    <source>
        <dbReference type="ARBA" id="ARBA00012663"/>
    </source>
</evidence>
<comment type="caution">
    <text evidence="8">The sequence shown here is derived from an EMBL/GenBank/DDBJ whole genome shotgun (WGS) entry which is preliminary data.</text>
</comment>
<reference evidence="7 12" key="3">
    <citation type="journal article" date="2018" name="Nat. Biotechnol.">
        <title>A standardized bacterial taxonomy based on genome phylogeny substantially revises the tree of life.</title>
        <authorList>
            <person name="Parks D.H."/>
            <person name="Chuvochina M."/>
            <person name="Waite D.W."/>
            <person name="Rinke C."/>
            <person name="Skarshewski A."/>
            <person name="Chaumeil P.A."/>
            <person name="Hugenholtz P."/>
        </authorList>
    </citation>
    <scope>NUCLEOTIDE SEQUENCE [LARGE SCALE GENOMIC DNA]</scope>
    <source>
        <strain evidence="7">UBA9905</strain>
    </source>
</reference>
<protein>
    <recommendedName>
        <fullName evidence="3">beta-N-acetylhexosaminidase</fullName>
        <ecNumber evidence="3">3.2.1.52</ecNumber>
    </recommendedName>
</protein>
<feature type="domain" description="Glycoside hydrolase family 3 N-terminal" evidence="6">
    <location>
        <begin position="3"/>
        <end position="317"/>
    </location>
</feature>
<dbReference type="Gene3D" id="3.40.50.1700">
    <property type="entry name" value="Glycoside hydrolase family 3 C-terminal domain"/>
    <property type="match status" value="1"/>
</dbReference>
<dbReference type="AlphaFoldDB" id="A0A117LUP5"/>
<dbReference type="PANTHER" id="PTHR30480">
    <property type="entry name" value="BETA-HEXOSAMINIDASE-RELATED"/>
    <property type="match status" value="1"/>
</dbReference>
<dbReference type="EMBL" id="DQBS01000058">
    <property type="protein sequence ID" value="HCO69405.1"/>
    <property type="molecule type" value="Genomic_DNA"/>
</dbReference>
<dbReference type="InterPro" id="IPR036881">
    <property type="entry name" value="Glyco_hydro_3_C_sf"/>
</dbReference>
<dbReference type="Proteomes" id="UP000055014">
    <property type="component" value="Unassembled WGS sequence"/>
</dbReference>
<comment type="catalytic activity">
    <reaction evidence="1">
        <text>Hydrolysis of terminal non-reducing N-acetyl-D-hexosamine residues in N-acetyl-beta-D-hexosaminides.</text>
        <dbReference type="EC" id="3.2.1.52"/>
    </reaction>
</comment>
<comment type="similarity">
    <text evidence="2">Belongs to the glycosyl hydrolase 3 family.</text>
</comment>
<evidence type="ECO:0000259" key="6">
    <source>
        <dbReference type="Pfam" id="PF00933"/>
    </source>
</evidence>
<evidence type="ECO:0000313" key="12">
    <source>
        <dbReference type="Proteomes" id="UP000264215"/>
    </source>
</evidence>
<accession>A0A117LUP5</accession>
<evidence type="ECO:0000313" key="9">
    <source>
        <dbReference type="EMBL" id="KUK90634.1"/>
    </source>
</evidence>
<sequence>MNLDEAVGRLFLIGIPGPEIDSETERTLREVKPGAIILFSKNIVDSAQIRDLVDEIERVLGYKPAIAIDQEGGIVSRLREGFTVSPGAMAIAATGNVENSSLAGRIMAREMNAIGVNWNLAPVVDINCNPKNPGIGIRSFGDSPDQVIAYAKAFVESMKIEGVMSCLKHFPGKGRVDVDAHLDLPTLDVPFSTLDSCELRPFREITADSIMPSHIYFPQLQANRVPASMSKEILTDLARGVLNYEGVLVADDLGMGGVSNYFSPEEAGIEGLKNGMDYLTYCHEPEIQRRVKRYLTRKIERFSELEARLQESLKRVESFRMKAVASARNSLDEISSAENQRVMQEISDKSITAILNDKSLLPLPLSSVSAIYSVRLSRLVQVEDGPQRGVPAVAREIAQMIDCPVIDYAAGMTVEEADKLALSAPGKGIRLVFTENAHLNDGQREFLIRLSQRTGRTLVIALRNPYDAFIKGVNNCVLSYGYEGVSQRSILKVIKGRMAAEGRLPVSIPQEV</sequence>
<keyword evidence="4 8" id="KW-0378">Hydrolase</keyword>
<keyword evidence="5" id="KW-0326">Glycosidase</keyword>
<dbReference type="InterPro" id="IPR050226">
    <property type="entry name" value="NagZ_Beta-hexosaminidase"/>
</dbReference>
<dbReference type="EMBL" id="LGGW01000026">
    <property type="protein sequence ID" value="KUK90634.1"/>
    <property type="molecule type" value="Genomic_DNA"/>
</dbReference>
<evidence type="ECO:0000313" key="11">
    <source>
        <dbReference type="Proteomes" id="UP000055014"/>
    </source>
</evidence>
<dbReference type="GO" id="GO:0005975">
    <property type="term" value="P:carbohydrate metabolic process"/>
    <property type="evidence" value="ECO:0007669"/>
    <property type="project" value="InterPro"/>
</dbReference>
<dbReference type="Gene3D" id="3.20.20.300">
    <property type="entry name" value="Glycoside hydrolase, family 3, N-terminal domain"/>
    <property type="match status" value="1"/>
</dbReference>
<dbReference type="InterPro" id="IPR036962">
    <property type="entry name" value="Glyco_hydro_3_N_sf"/>
</dbReference>
<dbReference type="NCBIfam" id="NF003740">
    <property type="entry name" value="PRK05337.1"/>
    <property type="match status" value="1"/>
</dbReference>
<dbReference type="EC" id="3.2.1.52" evidence="3"/>